<dbReference type="HOGENOM" id="CLU_076368_0_3_10"/>
<evidence type="ECO:0000313" key="4">
    <source>
        <dbReference type="Proteomes" id="UP000033054"/>
    </source>
</evidence>
<dbReference type="PANTHER" id="PTHR14239">
    <property type="entry name" value="DUDULIN-RELATED"/>
    <property type="match status" value="1"/>
</dbReference>
<dbReference type="SUPFAM" id="SSF51735">
    <property type="entry name" value="NAD(P)-binding Rossmann-fold domains"/>
    <property type="match status" value="1"/>
</dbReference>
<organism evidence="3 4">
    <name type="scientific">Spirosoma radiotolerans</name>
    <dbReference type="NCBI Taxonomy" id="1379870"/>
    <lineage>
        <taxon>Bacteria</taxon>
        <taxon>Pseudomonadati</taxon>
        <taxon>Bacteroidota</taxon>
        <taxon>Cytophagia</taxon>
        <taxon>Cytophagales</taxon>
        <taxon>Cytophagaceae</taxon>
        <taxon>Spirosoma</taxon>
    </lineage>
</organism>
<sequence length="203" mass="20884">MSYTIGIIGSGHIGRALATHLAKTTYPVLITNSRGAASLTDLVASIGGSVTAADFSQTIAQADVLFVAVPWTQLPELASELQGYSGKVIVDATNNVRSVSPFQLADTAGKTTGEFVAALFPAHRVVKAFNTLGAATLAQPSQTNLGATVIIMSGDDADAKKDVADITKAMGFEPIDIGTLKEGGHLQDMGGALSGIELVKVNQ</sequence>
<dbReference type="InterPro" id="IPR036291">
    <property type="entry name" value="NAD(P)-bd_dom_sf"/>
</dbReference>
<dbReference type="GO" id="GO:0008823">
    <property type="term" value="F:cupric reductase (NADH) activity"/>
    <property type="evidence" value="ECO:0007669"/>
    <property type="project" value="TreeGrafter"/>
</dbReference>
<dbReference type="InterPro" id="IPR051267">
    <property type="entry name" value="STEAP_metalloreductase"/>
</dbReference>
<dbReference type="OrthoDB" id="9786864at2"/>
<dbReference type="PANTHER" id="PTHR14239:SF0">
    <property type="entry name" value="F420-DEPENDENT NADP REDUCTASE"/>
    <property type="match status" value="1"/>
</dbReference>
<protein>
    <submittedName>
        <fullName evidence="3">NADP oxidoreductase</fullName>
    </submittedName>
</protein>
<reference evidence="3 4" key="1">
    <citation type="journal article" date="2014" name="Curr. Microbiol.">
        <title>Spirosoma radiotolerans sp. nov., a gamma-radiation-resistant bacterium isolated from gamma ray-irradiated soil.</title>
        <authorList>
            <person name="Lee J.J."/>
            <person name="Srinivasan S."/>
            <person name="Lim S."/>
            <person name="Joe M."/>
            <person name="Im S."/>
            <person name="Bae S.I."/>
            <person name="Park K.R."/>
            <person name="Han J.H."/>
            <person name="Park S.H."/>
            <person name="Joo B.M."/>
            <person name="Park S.J."/>
            <person name="Kim M.K."/>
        </authorList>
    </citation>
    <scope>NUCLEOTIDE SEQUENCE [LARGE SCALE GENOMIC DNA]</scope>
    <source>
        <strain evidence="3 4">DG5A</strain>
    </source>
</reference>
<name>A0A0E3ZYH1_9BACT</name>
<keyword evidence="1" id="KW-0560">Oxidoreductase</keyword>
<dbReference type="AlphaFoldDB" id="A0A0E3ZYH1"/>
<gene>
    <name evidence="3" type="ORF">SD10_20945</name>
</gene>
<accession>A0A0E3ZYH1</accession>
<feature type="domain" description="Pyrroline-5-carboxylate reductase catalytic N-terminal" evidence="2">
    <location>
        <begin position="4"/>
        <end position="95"/>
    </location>
</feature>
<dbReference type="Gene3D" id="3.40.50.720">
    <property type="entry name" value="NAD(P)-binding Rossmann-like Domain"/>
    <property type="match status" value="1"/>
</dbReference>
<evidence type="ECO:0000313" key="3">
    <source>
        <dbReference type="EMBL" id="AKD57000.1"/>
    </source>
</evidence>
<evidence type="ECO:0000259" key="2">
    <source>
        <dbReference type="Pfam" id="PF03807"/>
    </source>
</evidence>
<dbReference type="STRING" id="1379870.SD10_20945"/>
<dbReference type="PATRIC" id="fig|1379870.5.peg.4517"/>
<dbReference type="RefSeq" id="WP_046576483.1">
    <property type="nucleotide sequence ID" value="NZ_CP010429.1"/>
</dbReference>
<dbReference type="GO" id="GO:0005886">
    <property type="term" value="C:plasma membrane"/>
    <property type="evidence" value="ECO:0007669"/>
    <property type="project" value="TreeGrafter"/>
</dbReference>
<dbReference type="GO" id="GO:0052851">
    <property type="term" value="F:ferric-chelate reductase (NADPH) activity"/>
    <property type="evidence" value="ECO:0007669"/>
    <property type="project" value="TreeGrafter"/>
</dbReference>
<proteinExistence type="predicted"/>
<dbReference type="Proteomes" id="UP000033054">
    <property type="component" value="Chromosome"/>
</dbReference>
<evidence type="ECO:0000256" key="1">
    <source>
        <dbReference type="ARBA" id="ARBA00023002"/>
    </source>
</evidence>
<keyword evidence="4" id="KW-1185">Reference proteome</keyword>
<dbReference type="Pfam" id="PF03807">
    <property type="entry name" value="F420_oxidored"/>
    <property type="match status" value="1"/>
</dbReference>
<dbReference type="EMBL" id="CP010429">
    <property type="protein sequence ID" value="AKD57000.1"/>
    <property type="molecule type" value="Genomic_DNA"/>
</dbReference>
<dbReference type="GO" id="GO:0015677">
    <property type="term" value="P:copper ion import"/>
    <property type="evidence" value="ECO:0007669"/>
    <property type="project" value="TreeGrafter"/>
</dbReference>
<dbReference type="InterPro" id="IPR028939">
    <property type="entry name" value="P5C_Rdtase_cat_N"/>
</dbReference>
<dbReference type="KEGG" id="srd:SD10_20945"/>